<feature type="compositionally biased region" description="Polar residues" evidence="1">
    <location>
        <begin position="140"/>
        <end position="158"/>
    </location>
</feature>
<feature type="region of interest" description="Disordered" evidence="1">
    <location>
        <begin position="105"/>
        <end position="577"/>
    </location>
</feature>
<name>A0A4S8IVR3_MUSBA</name>
<feature type="compositionally biased region" description="Polar residues" evidence="1">
    <location>
        <begin position="474"/>
        <end position="512"/>
    </location>
</feature>
<protein>
    <submittedName>
        <fullName evidence="2">Uncharacterized protein</fullName>
    </submittedName>
</protein>
<dbReference type="EMBL" id="PYDT01000008">
    <property type="protein sequence ID" value="THU52938.1"/>
    <property type="molecule type" value="Genomic_DNA"/>
</dbReference>
<evidence type="ECO:0000313" key="3">
    <source>
        <dbReference type="Proteomes" id="UP000317650"/>
    </source>
</evidence>
<dbReference type="AlphaFoldDB" id="A0A4S8IVR3"/>
<feature type="compositionally biased region" description="Low complexity" evidence="1">
    <location>
        <begin position="444"/>
        <end position="453"/>
    </location>
</feature>
<feature type="compositionally biased region" description="Low complexity" evidence="1">
    <location>
        <begin position="236"/>
        <end position="251"/>
    </location>
</feature>
<dbReference type="Proteomes" id="UP000317650">
    <property type="component" value="Chromosome 10"/>
</dbReference>
<keyword evidence="3" id="KW-1185">Reference proteome</keyword>
<gene>
    <name evidence="2" type="ORF">C4D60_Mb10t09170</name>
</gene>
<feature type="compositionally biased region" description="Acidic residues" evidence="1">
    <location>
        <begin position="400"/>
        <end position="412"/>
    </location>
</feature>
<feature type="compositionally biased region" description="Basic and acidic residues" evidence="1">
    <location>
        <begin position="567"/>
        <end position="577"/>
    </location>
</feature>
<dbReference type="PANTHER" id="PTHR33700">
    <property type="entry name" value="MYB-LIKE PROTEIN X"/>
    <property type="match status" value="1"/>
</dbReference>
<comment type="caution">
    <text evidence="2">The sequence shown here is derived from an EMBL/GenBank/DDBJ whole genome shotgun (WGS) entry which is preliminary data.</text>
</comment>
<feature type="compositionally biased region" description="Polar residues" evidence="1">
    <location>
        <begin position="269"/>
        <end position="303"/>
    </location>
</feature>
<dbReference type="PANTHER" id="PTHR33700:SF4">
    <property type="entry name" value="MYB-LIKE PROTEIN X"/>
    <property type="match status" value="1"/>
</dbReference>
<evidence type="ECO:0000313" key="2">
    <source>
        <dbReference type="EMBL" id="THU52938.1"/>
    </source>
</evidence>
<feature type="compositionally biased region" description="Basic and acidic residues" evidence="1">
    <location>
        <begin position="454"/>
        <end position="472"/>
    </location>
</feature>
<sequence length="577" mass="62961">MEEIAQGLLFIEVAEKEVMFRQSSNRNSLDKGSMVKRVLQIALLLAVVVWLLNRINKNEYAGDQINIDQEYVDFGRKGKAGSENVIVINGQTIDFDDISETNEAGGQAEAFGQHSEEKNEDESFGKEQEEKLGNKDGNDDSSISNRDVTVGNEMSTNEMDALRLPSQRDSENSQDPNEGENLGDDSLQRNELVTLGRSKNDTEEEITFDEEKVFGSQNQLEGDGKVDEIENKTIDSNGGVESENEISSENSFEVEKETTETNGGGKFQTDGSDSLEDTTANPSSDDASFSLPNNENNEVSINDESSDKITLDSQGDISTHFEVTEHHAMQNVSSDTRTEDEATEHHTTQNVSSDTRTDNEATNLPNTTEEKVPVIPTDNEVPKREAVEFQDTSITKAEVTDDDPSVEETNTESDDKLPVTSVADHAENVELPVSDKALERDAADSSGDNASDSGRNDFKEEKMDLESNKEDATSEPQNAGDSFSLGTNSETSSASEAGNSSHNNENILQIPTNEVPKADAENSRVDDFSKGENSRNIEDTTEPNPKEETNSELGNNDASSGGGDNADSWKEGGKDSE</sequence>
<feature type="compositionally biased region" description="Basic and acidic residues" evidence="1">
    <location>
        <begin position="336"/>
        <end position="347"/>
    </location>
</feature>
<feature type="compositionally biased region" description="Basic and acidic residues" evidence="1">
    <location>
        <begin position="114"/>
        <end position="138"/>
    </location>
</feature>
<evidence type="ECO:0000256" key="1">
    <source>
        <dbReference type="SAM" id="MobiDB-lite"/>
    </source>
</evidence>
<feature type="compositionally biased region" description="Basic and acidic residues" evidence="1">
    <location>
        <begin position="516"/>
        <end position="549"/>
    </location>
</feature>
<organism evidence="2 3">
    <name type="scientific">Musa balbisiana</name>
    <name type="common">Banana</name>
    <dbReference type="NCBI Taxonomy" id="52838"/>
    <lineage>
        <taxon>Eukaryota</taxon>
        <taxon>Viridiplantae</taxon>
        <taxon>Streptophyta</taxon>
        <taxon>Embryophyta</taxon>
        <taxon>Tracheophyta</taxon>
        <taxon>Spermatophyta</taxon>
        <taxon>Magnoliopsida</taxon>
        <taxon>Liliopsida</taxon>
        <taxon>Zingiberales</taxon>
        <taxon>Musaceae</taxon>
        <taxon>Musa</taxon>
    </lineage>
</organism>
<reference evidence="2 3" key="1">
    <citation type="journal article" date="2019" name="Nat. Plants">
        <title>Genome sequencing of Musa balbisiana reveals subgenome evolution and function divergence in polyploid bananas.</title>
        <authorList>
            <person name="Yao X."/>
        </authorList>
    </citation>
    <scope>NUCLEOTIDE SEQUENCE [LARGE SCALE GENOMIC DNA]</scope>
    <source>
        <strain evidence="3">cv. DH-PKW</strain>
        <tissue evidence="2">Leaves</tissue>
    </source>
</reference>
<dbReference type="STRING" id="52838.A0A4S8IVR3"/>
<accession>A0A4S8IVR3</accession>
<feature type="compositionally biased region" description="Basic and acidic residues" evidence="1">
    <location>
        <begin position="222"/>
        <end position="233"/>
    </location>
</feature>
<feature type="compositionally biased region" description="Polar residues" evidence="1">
    <location>
        <begin position="348"/>
        <end position="367"/>
    </location>
</feature>
<proteinExistence type="predicted"/>